<feature type="domain" description="CCDC22 N-terminal" evidence="6">
    <location>
        <begin position="1"/>
        <end position="106"/>
    </location>
</feature>
<comment type="similarity">
    <text evidence="1">Belongs to the CCDC22 family.</text>
</comment>
<feature type="coiled-coil region" evidence="3">
    <location>
        <begin position="272"/>
        <end position="358"/>
    </location>
</feature>
<proteinExistence type="inferred from homology"/>
<name>A0A1J1HY26_9DIPT</name>
<dbReference type="Pfam" id="PF21674">
    <property type="entry name" value="CCDC22_N"/>
    <property type="match status" value="1"/>
</dbReference>
<feature type="compositionally biased region" description="Polar residues" evidence="4">
    <location>
        <begin position="256"/>
        <end position="265"/>
    </location>
</feature>
<feature type="domain" description="CCDC22 coiled-coil" evidence="5">
    <location>
        <begin position="250"/>
        <end position="535"/>
    </location>
</feature>
<evidence type="ECO:0000256" key="1">
    <source>
        <dbReference type="ARBA" id="ARBA00006438"/>
    </source>
</evidence>
<keyword evidence="8" id="KW-1185">Reference proteome</keyword>
<dbReference type="InterPro" id="IPR048348">
    <property type="entry name" value="CCDC22_CC"/>
</dbReference>
<dbReference type="PANTHER" id="PTHR15668">
    <property type="entry name" value="JM1 PROTEIN"/>
    <property type="match status" value="1"/>
</dbReference>
<evidence type="ECO:0000256" key="3">
    <source>
        <dbReference type="SAM" id="Coils"/>
    </source>
</evidence>
<dbReference type="Pfam" id="PF05667">
    <property type="entry name" value="CCDC22_CC"/>
    <property type="match status" value="1"/>
</dbReference>
<evidence type="ECO:0000256" key="4">
    <source>
        <dbReference type="SAM" id="MobiDB-lite"/>
    </source>
</evidence>
<dbReference type="STRING" id="568069.A0A1J1HY26"/>
<feature type="region of interest" description="Disordered" evidence="4">
    <location>
        <begin position="230"/>
        <end position="265"/>
    </location>
</feature>
<protein>
    <recommendedName>
        <fullName evidence="2">Coiled-coil domain-containing protein 22 homolog</fullName>
    </recommendedName>
</protein>
<dbReference type="GO" id="GO:0097602">
    <property type="term" value="F:cullin family protein binding"/>
    <property type="evidence" value="ECO:0007669"/>
    <property type="project" value="TreeGrafter"/>
</dbReference>
<dbReference type="OrthoDB" id="10266736at2759"/>
<accession>A0A1J1HY26</accession>
<evidence type="ECO:0000313" key="7">
    <source>
        <dbReference type="EMBL" id="CRK92991.1"/>
    </source>
</evidence>
<organism evidence="7 8">
    <name type="scientific">Clunio marinus</name>
    <dbReference type="NCBI Taxonomy" id="568069"/>
    <lineage>
        <taxon>Eukaryota</taxon>
        <taxon>Metazoa</taxon>
        <taxon>Ecdysozoa</taxon>
        <taxon>Arthropoda</taxon>
        <taxon>Hexapoda</taxon>
        <taxon>Insecta</taxon>
        <taxon>Pterygota</taxon>
        <taxon>Neoptera</taxon>
        <taxon>Endopterygota</taxon>
        <taxon>Diptera</taxon>
        <taxon>Nematocera</taxon>
        <taxon>Chironomoidea</taxon>
        <taxon>Chironomidae</taxon>
        <taxon>Clunio</taxon>
    </lineage>
</organism>
<dbReference type="EMBL" id="CVRI01000036">
    <property type="protein sequence ID" value="CRK92991.1"/>
    <property type="molecule type" value="Genomic_DNA"/>
</dbReference>
<evidence type="ECO:0000259" key="6">
    <source>
        <dbReference type="Pfam" id="PF21674"/>
    </source>
</evidence>
<gene>
    <name evidence="7" type="ORF">CLUMA_CG006560</name>
</gene>
<dbReference type="GO" id="GO:2000060">
    <property type="term" value="P:positive regulation of ubiquitin-dependent protein catabolic process"/>
    <property type="evidence" value="ECO:0007669"/>
    <property type="project" value="TreeGrafter"/>
</dbReference>
<evidence type="ECO:0000256" key="2">
    <source>
        <dbReference type="ARBA" id="ARBA00017553"/>
    </source>
</evidence>
<dbReference type="InterPro" id="IPR048349">
    <property type="entry name" value="CCDC22_N"/>
</dbReference>
<evidence type="ECO:0000313" key="8">
    <source>
        <dbReference type="Proteomes" id="UP000183832"/>
    </source>
</evidence>
<keyword evidence="3" id="KW-0175">Coiled coil</keyword>
<reference evidence="7 8" key="1">
    <citation type="submission" date="2015-04" db="EMBL/GenBank/DDBJ databases">
        <authorList>
            <person name="Syromyatnikov M.Y."/>
            <person name="Popov V.N."/>
        </authorList>
    </citation>
    <scope>NUCLEOTIDE SEQUENCE [LARGE SCALE GENOMIC DNA]</scope>
</reference>
<evidence type="ECO:0000259" key="5">
    <source>
        <dbReference type="Pfam" id="PF05667"/>
    </source>
</evidence>
<sequence length="557" mass="65134">MDEVDKIIFQSLRDIECDYDDNVNLKSLTPEEIYEALRKLCKLIKPDIEISGHLPTQVALRFAAASELVKCCKLIGYKGDLGYQTILYSNPIELRRILMWLIEHLPKFENKTDLFIQITPENEAKTIENVILRKISFDFKMPWILEYLQSPSNVRVNPLYLENPNDLNNMDSNDDYLEFQQRFALSIFHQTSVIAASVIATHDRDVFKKKYDPSYDSSIAQKFRTSPIRPNASLNLSTSSPSSVKSVTTSRDTENNEINKSQTTAPTTKTKIEIFNETIEKLQQDIEVQEETFRKLTFEKENYQGLIERELKRHEELKRNNKLKVQAAMLLDNPNENIEALREKLTIAIRKRETIERKFDFHKKPLCEQLESINVANKFKLQEIQDIIENTKKVKGEIRQILNDTKCKLDIQKTLQTELSHIKRITERSSYTSRILDVVKNIERQDHGINDILKDTKTIQKAINTAEGQLQRQFTVTEDLIWNKTNTKDEYSKKTYKLLISLHTEFSELIKLIERTGTIQREIRELKDHIDNEKQHNIQNKLSQITRDLLMVTEKNS</sequence>
<dbReference type="AlphaFoldDB" id="A0A1J1HY26"/>
<feature type="compositionally biased region" description="Low complexity" evidence="4">
    <location>
        <begin position="230"/>
        <end position="250"/>
    </location>
</feature>
<dbReference type="PANTHER" id="PTHR15668:SF4">
    <property type="entry name" value="COILED-COIL DOMAIN-CONTAINING PROTEIN 22"/>
    <property type="match status" value="1"/>
</dbReference>
<dbReference type="Proteomes" id="UP000183832">
    <property type="component" value="Unassembled WGS sequence"/>
</dbReference>
<dbReference type="InterPro" id="IPR008530">
    <property type="entry name" value="CCDC22"/>
</dbReference>